<feature type="domain" description="Tyr recombinase" evidence="6">
    <location>
        <begin position="274"/>
        <end position="460"/>
    </location>
</feature>
<dbReference type="Proteomes" id="UP000000270">
    <property type="component" value="Chromosome"/>
</dbReference>
<evidence type="ECO:0000313" key="8">
    <source>
        <dbReference type="EMBL" id="BAF87525.1"/>
    </source>
</evidence>
<dbReference type="PANTHER" id="PTHR30349:SF41">
    <property type="entry name" value="INTEGRASE_RECOMBINASE PROTEIN MJ0367-RELATED"/>
    <property type="match status" value="1"/>
</dbReference>
<reference evidence="8 9" key="4">
    <citation type="journal article" date="2009" name="Appl. Environ. Microbiol.">
        <title>Comparative genome-wide transcriptional profiling of Azorhizobium caulinodans ORS571 grown under free-living and symbiotic conditions.</title>
        <authorList>
            <person name="Tsukada S."/>
            <person name="Aono T."/>
            <person name="Akiba N."/>
            <person name="Lee KB."/>
            <person name="Liu CT."/>
            <person name="Toyazaki H."/>
            <person name="Oyaizu H."/>
        </authorList>
    </citation>
    <scope>NUCLEOTIDE SEQUENCE [LARGE SCALE GENOMIC DNA]</scope>
    <source>
        <strain evidence="9">ATCC 43989 / DSM 5975 / JCM 20966 / LMG 6465 / NBRC 14845 / NCIMB 13405 / ORS 571</strain>
    </source>
</reference>
<dbReference type="EMBL" id="AP009384">
    <property type="protein sequence ID" value="BAF87525.1"/>
    <property type="molecule type" value="Genomic_DNA"/>
</dbReference>
<dbReference type="PROSITE" id="PS51900">
    <property type="entry name" value="CB"/>
    <property type="match status" value="1"/>
</dbReference>
<evidence type="ECO:0000259" key="7">
    <source>
        <dbReference type="PROSITE" id="PS51900"/>
    </source>
</evidence>
<protein>
    <submittedName>
        <fullName evidence="8">Phage integrase</fullName>
    </submittedName>
</protein>
<dbReference type="AlphaFoldDB" id="A8HXQ4"/>
<dbReference type="Gene3D" id="1.10.150.130">
    <property type="match status" value="1"/>
</dbReference>
<dbReference type="PANTHER" id="PTHR30349">
    <property type="entry name" value="PHAGE INTEGRASE-RELATED"/>
    <property type="match status" value="1"/>
</dbReference>
<dbReference type="Gene3D" id="1.10.443.10">
    <property type="entry name" value="Intergrase catalytic core"/>
    <property type="match status" value="1"/>
</dbReference>
<comment type="similarity">
    <text evidence="1">Belongs to the 'phage' integrase family.</text>
</comment>
<reference evidence="9" key="2">
    <citation type="submission" date="2007-04" db="EMBL/GenBank/DDBJ databases">
        <title>Complete genome sequence of the nitrogen-fixing bacterium Azorhizobium caulinodans ORS571.</title>
        <authorList>
            <person name="Lee K.B."/>
            <person name="Backer P.D."/>
            <person name="Aono T."/>
            <person name="Liu C.T."/>
            <person name="Suzuki S."/>
            <person name="Suzuki T."/>
            <person name="Kaneko T."/>
            <person name="Yamada M."/>
            <person name="Tabata S."/>
            <person name="Kupfer D.M."/>
            <person name="Najar F.Z."/>
            <person name="Wiley G.B."/>
            <person name="Roe B."/>
            <person name="Binnewies T."/>
            <person name="Ussery D."/>
            <person name="Vereecke D."/>
            <person name="Gevers D."/>
            <person name="Holsters M."/>
            <person name="Oyaizu H."/>
        </authorList>
    </citation>
    <scope>NUCLEOTIDE SEQUENCE [LARGE SCALE GENOMIC DNA]</scope>
    <source>
        <strain evidence="9">ATCC 43989 / DSM 5975 / JCM 20966 / LMG 6465 / NBRC 14845 / NCIMB 13405 / ORS 571</strain>
    </source>
</reference>
<evidence type="ECO:0000256" key="1">
    <source>
        <dbReference type="ARBA" id="ARBA00008857"/>
    </source>
</evidence>
<feature type="domain" description="Core-binding (CB)" evidence="7">
    <location>
        <begin position="166"/>
        <end position="250"/>
    </location>
</feature>
<dbReference type="HOGENOM" id="CLU_038358_1_1_5"/>
<dbReference type="SUPFAM" id="SSF56349">
    <property type="entry name" value="DNA breaking-rejoining enzymes"/>
    <property type="match status" value="1"/>
</dbReference>
<keyword evidence="2" id="KW-0229">DNA integration</keyword>
<dbReference type="InterPro" id="IPR044068">
    <property type="entry name" value="CB"/>
</dbReference>
<keyword evidence="3 5" id="KW-0238">DNA-binding</keyword>
<dbReference type="GO" id="GO:0015074">
    <property type="term" value="P:DNA integration"/>
    <property type="evidence" value="ECO:0007669"/>
    <property type="project" value="UniProtKB-KW"/>
</dbReference>
<evidence type="ECO:0000259" key="6">
    <source>
        <dbReference type="PROSITE" id="PS51898"/>
    </source>
</evidence>
<dbReference type="STRING" id="438753.AZC_1527"/>
<dbReference type="GO" id="GO:0006310">
    <property type="term" value="P:DNA recombination"/>
    <property type="evidence" value="ECO:0007669"/>
    <property type="project" value="UniProtKB-KW"/>
</dbReference>
<dbReference type="InterPro" id="IPR013762">
    <property type="entry name" value="Integrase-like_cat_sf"/>
</dbReference>
<dbReference type="GO" id="GO:0003677">
    <property type="term" value="F:DNA binding"/>
    <property type="evidence" value="ECO:0007669"/>
    <property type="project" value="UniProtKB-UniRule"/>
</dbReference>
<dbReference type="eggNOG" id="COG0582">
    <property type="taxonomic scope" value="Bacteria"/>
</dbReference>
<reference evidence="8 9" key="1">
    <citation type="journal article" date="2007" name="Appl. Environ. Microbiol.">
        <title>Rhizobial factors required for stem nodule maturation and maintenance in Sesbania rostrata-Azorhizobium caulinodans ORS571 symbiosis.</title>
        <authorList>
            <person name="Suzuki S."/>
            <person name="Aono T."/>
            <person name="Lee KB."/>
            <person name="Suzuki T."/>
            <person name="Liu CT."/>
            <person name="Miwa H."/>
            <person name="Wakao S."/>
            <person name="Iki T."/>
            <person name="Oyaizu H."/>
        </authorList>
    </citation>
    <scope>NUCLEOTIDE SEQUENCE [LARGE SCALE GENOMIC DNA]</scope>
    <source>
        <strain evidence="9">ATCC 43989 / DSM 5975 / JCM 20966 / LMG 6465 / NBRC 14845 / NCIMB 13405 / ORS 571</strain>
    </source>
</reference>
<dbReference type="Pfam" id="PF00589">
    <property type="entry name" value="Phage_integrase"/>
    <property type="match status" value="1"/>
</dbReference>
<reference evidence="8 9" key="5">
    <citation type="journal article" date="2010" name="Appl. Environ. Microbiol.">
        <title>phrR-like gene praR of Azorhizobium caulinodans ORS571 is essential for symbiosis with Sesbania rostrata and is involved in expression of reb genes.</title>
        <authorList>
            <person name="Akiba N."/>
            <person name="Aono T."/>
            <person name="Toyazaki H."/>
            <person name="Sato S."/>
            <person name="Oyaizu H."/>
        </authorList>
    </citation>
    <scope>NUCLEOTIDE SEQUENCE [LARGE SCALE GENOMIC DNA]</scope>
    <source>
        <strain evidence="9">ATCC 43989 / DSM 5975 / JCM 20966 / LMG 6465 / NBRC 14845 / NCIMB 13405 / ORS 571</strain>
    </source>
</reference>
<evidence type="ECO:0000256" key="4">
    <source>
        <dbReference type="ARBA" id="ARBA00023172"/>
    </source>
</evidence>
<dbReference type="InterPro" id="IPR011010">
    <property type="entry name" value="DNA_brk_join_enz"/>
</dbReference>
<evidence type="ECO:0000256" key="5">
    <source>
        <dbReference type="PROSITE-ProRule" id="PRU01248"/>
    </source>
</evidence>
<dbReference type="InterPro" id="IPR010998">
    <property type="entry name" value="Integrase_recombinase_N"/>
</dbReference>
<dbReference type="RefSeq" id="WP_012170055.1">
    <property type="nucleotide sequence ID" value="NC_009937.1"/>
</dbReference>
<organism evidence="8 9">
    <name type="scientific">Azorhizobium caulinodans (strain ATCC 43989 / DSM 5975 / JCM 20966 / LMG 6465 / NBRC 14845 / NCIMB 13405 / ORS 571)</name>
    <dbReference type="NCBI Taxonomy" id="438753"/>
    <lineage>
        <taxon>Bacteria</taxon>
        <taxon>Pseudomonadati</taxon>
        <taxon>Pseudomonadota</taxon>
        <taxon>Alphaproteobacteria</taxon>
        <taxon>Hyphomicrobiales</taxon>
        <taxon>Xanthobacteraceae</taxon>
        <taxon>Azorhizobium</taxon>
    </lineage>
</organism>
<proteinExistence type="inferred from homology"/>
<dbReference type="InterPro" id="IPR002104">
    <property type="entry name" value="Integrase_catalytic"/>
</dbReference>
<dbReference type="Pfam" id="PF20172">
    <property type="entry name" value="DUF6538"/>
    <property type="match status" value="1"/>
</dbReference>
<reference evidence="8 9" key="6">
    <citation type="journal article" date="2011" name="Appl. Environ. Microbiol.">
        <title>Involvement of the azorhizobial chromosome partition gene (parA) in the onset of bacteroid differentiation during Sesbania rostrata stem nodule development.</title>
        <authorList>
            <person name="Liu CT."/>
            <person name="Lee KB."/>
            <person name="Wang YS."/>
            <person name="Peng MH."/>
            <person name="Lee KT."/>
            <person name="Suzuki S."/>
            <person name="Suzuki T."/>
            <person name="Oyaizu H."/>
        </authorList>
    </citation>
    <scope>NUCLEOTIDE SEQUENCE [LARGE SCALE GENOMIC DNA]</scope>
    <source>
        <strain evidence="9">ATCC 43989 / DSM 5975 / JCM 20966 / LMG 6465 / NBRC 14845 / NCIMB 13405 / ORS 571</strain>
    </source>
</reference>
<evidence type="ECO:0000313" key="9">
    <source>
        <dbReference type="Proteomes" id="UP000000270"/>
    </source>
</evidence>
<name>A8HXQ4_AZOC5</name>
<dbReference type="InterPro" id="IPR046668">
    <property type="entry name" value="DUF6538"/>
</dbReference>
<sequence length="471" mass="53157">MGYQIGLPVGYREESKAAPMGLDRRYLKKHGNQWIVVIKVPDRLRHIVGKAHLKVPLHTDSLAIANREKFRIVADMKARLQRAEEQRKSRAGLVSDPLIEEALQWRESIAVAEADPGPFIYDDDDVTEDARDVTLSLLRDRAEEIARKEGLKKADDFHAIAKGKATPILPMIDKWLAERPMKPRQQTDYRRAALKFTSWLTVKNETAAVERITRKLAGRYITESFVETGVNPRTANKDISCLSSFWKWLERKGHVEDNVWARQSLAKREPPKAEAKRPYTDDEMRALFGGAPSVLLRDMMAIAALSGMRVEEIARLTVADIFNGCFDITEAKTKAGVRMVPIHPALDGIVSRRTKDKAPSAPLFPELPIPKPGSPIERSQKVVKAFTAYRRKIGVDDVPKAARQSRVDFHSFRRWFVTKAEQAHQPVHFIEALVGHKRSGMTLGRYSEGPLVQQMRAVVEAVQLPTGCLVE</sequence>
<accession>A8HXQ4</accession>
<evidence type="ECO:0000256" key="2">
    <source>
        <dbReference type="ARBA" id="ARBA00022908"/>
    </source>
</evidence>
<dbReference type="PROSITE" id="PS51898">
    <property type="entry name" value="TYR_RECOMBINASE"/>
    <property type="match status" value="1"/>
</dbReference>
<gene>
    <name evidence="8" type="ordered locus">AZC_1527</name>
</gene>
<evidence type="ECO:0000256" key="3">
    <source>
        <dbReference type="ARBA" id="ARBA00023125"/>
    </source>
</evidence>
<keyword evidence="9" id="KW-1185">Reference proteome</keyword>
<dbReference type="KEGG" id="azc:AZC_1527"/>
<dbReference type="InterPro" id="IPR050090">
    <property type="entry name" value="Tyrosine_recombinase_XerCD"/>
</dbReference>
<keyword evidence="4" id="KW-0233">DNA recombination</keyword>
<reference evidence="8 9" key="3">
    <citation type="journal article" date="2008" name="BMC Genomics">
        <title>The genome of the versatile nitrogen fixer Azorhizobium caulinodans ORS571.</title>
        <authorList>
            <person name="Lee KB."/>
            <person name="Backer P.D."/>
            <person name="Aono T."/>
            <person name="Liu CT."/>
            <person name="Suzuki S."/>
            <person name="Suzuki T."/>
            <person name="Kaneko T."/>
            <person name="Yamada M."/>
            <person name="Tabata S."/>
            <person name="Kupfer D.M."/>
            <person name="Najar F.Z."/>
            <person name="Wiley G.B."/>
            <person name="Roe B."/>
            <person name="Binnewies T.T."/>
            <person name="Ussery D.W."/>
            <person name="D'Haeze W."/>
            <person name="Herder J.D."/>
            <person name="Gevers D."/>
            <person name="Vereecke D."/>
            <person name="Holsters M."/>
            <person name="Oyaizu H."/>
        </authorList>
    </citation>
    <scope>NUCLEOTIDE SEQUENCE [LARGE SCALE GENOMIC DNA]</scope>
    <source>
        <strain evidence="9">ATCC 43989 / DSM 5975 / JCM 20966 / LMG 6465 / NBRC 14845 / NCIMB 13405 / ORS 571</strain>
    </source>
</reference>